<dbReference type="GO" id="GO:0005930">
    <property type="term" value="C:axoneme"/>
    <property type="evidence" value="ECO:0007669"/>
    <property type="project" value="TreeGrafter"/>
</dbReference>
<dbReference type="Pfam" id="PF22544">
    <property type="entry name" value="HYDIN_VesB_CFA65-like_Ig"/>
    <property type="match status" value="3"/>
</dbReference>
<evidence type="ECO:0000259" key="6">
    <source>
        <dbReference type="Pfam" id="PF22544"/>
    </source>
</evidence>
<keyword evidence="3" id="KW-0963">Cytoplasm</keyword>
<feature type="domain" description="HYDIN/VesB/CFA65-like Ig-like" evidence="6">
    <location>
        <begin position="212"/>
        <end position="304"/>
    </location>
</feature>
<proteinExistence type="predicted"/>
<keyword evidence="5" id="KW-0966">Cell projection</keyword>
<dbReference type="Proteomes" id="UP000694410">
    <property type="component" value="Unplaced"/>
</dbReference>
<organism evidence="7 8">
    <name type="scientific">Cyanistes caeruleus</name>
    <name type="common">Eurasian blue tit</name>
    <name type="synonym">Parus caeruleus</name>
    <dbReference type="NCBI Taxonomy" id="156563"/>
    <lineage>
        <taxon>Eukaryota</taxon>
        <taxon>Metazoa</taxon>
        <taxon>Chordata</taxon>
        <taxon>Craniata</taxon>
        <taxon>Vertebrata</taxon>
        <taxon>Euteleostomi</taxon>
        <taxon>Archelosauria</taxon>
        <taxon>Archosauria</taxon>
        <taxon>Dinosauria</taxon>
        <taxon>Saurischia</taxon>
        <taxon>Theropoda</taxon>
        <taxon>Coelurosauria</taxon>
        <taxon>Aves</taxon>
        <taxon>Neognathae</taxon>
        <taxon>Neoaves</taxon>
        <taxon>Telluraves</taxon>
        <taxon>Australaves</taxon>
        <taxon>Passeriformes</taxon>
        <taxon>Paridae</taxon>
        <taxon>Cyanistes</taxon>
    </lineage>
</organism>
<dbReference type="AlphaFoldDB" id="A0A8C0ZHX8"/>
<evidence type="ECO:0000256" key="1">
    <source>
        <dbReference type="ARBA" id="ARBA00004138"/>
    </source>
</evidence>
<evidence type="ECO:0000313" key="8">
    <source>
        <dbReference type="Proteomes" id="UP000694410"/>
    </source>
</evidence>
<dbReference type="Gene3D" id="2.60.40.10">
    <property type="entry name" value="Immunoglobulins"/>
    <property type="match status" value="4"/>
</dbReference>
<accession>A0A8C0ZHX8</accession>
<dbReference type="PANTHER" id="PTHR23053">
    <property type="entry name" value="DLEC1 DELETED IN LUNG AND ESOPHAGEAL CANCER 1"/>
    <property type="match status" value="1"/>
</dbReference>
<evidence type="ECO:0000256" key="5">
    <source>
        <dbReference type="ARBA" id="ARBA00023273"/>
    </source>
</evidence>
<feature type="domain" description="HYDIN/VesB/CFA65-like Ig-like" evidence="6">
    <location>
        <begin position="309"/>
        <end position="409"/>
    </location>
</feature>
<evidence type="ECO:0000256" key="3">
    <source>
        <dbReference type="ARBA" id="ARBA00022490"/>
    </source>
</evidence>
<sequence length="576" mass="64405">KQSLFRVSPSELVFENFVAHEVSEMELALTNKDKVSAGMWSFNAVLEEGSGVIPIGYRKWVFFCHGDDTKCSVLSYFLFLQDYSHELVCITKRERIVVPIRAIGARAILNIPDQLDFSKCWVKCSTQKTLMVHNTGNLEAHYQISTQSPFSVVPTTGTLGAGDSMQVTVEFHPLTTGDHFGSVVVCYNKGECWALHGAQDKALDVNIGLSTYSVDFKKTFITMSNHTTMFIENRSNITAHFQWKTFLSEEDDNREKRRLEGVIGPNSSAEIKVTFKPQKALEYRSVAYCNISGRGSRLPLHLRGEGQGPVVEFSRQMLKLGNIFVNTSHVYEVKLINQGVLDAPFVYIPSTTNVGCCFKFTPEKGVIEPGGIQTIQISFSATILGVFEEQFHFSVSESPTPVILTIGGCVSGPTLHFDVGELHFGDISFGFPHTMTCRLTNTSPVSVTYKLRMSDDGTQPAVSSFDQICKEGDPSWRKGIHFYVEPREFTMNPSQGTILPQGHQDIEVTLCSNTVMEYYRKMLVDLVGLEGIGKEVASVIISARYLHFPGLSQHTAWHRVCWLQLPREVLFNVLML</sequence>
<protein>
    <recommendedName>
        <fullName evidence="6">HYDIN/VesB/CFA65-like Ig-like domain-containing protein</fullName>
    </recommendedName>
</protein>
<name>A0A8C0ZHX8_CYACU</name>
<evidence type="ECO:0000256" key="4">
    <source>
        <dbReference type="ARBA" id="ARBA00023069"/>
    </source>
</evidence>
<reference evidence="7" key="2">
    <citation type="submission" date="2025-09" db="UniProtKB">
        <authorList>
            <consortium name="Ensembl"/>
        </authorList>
    </citation>
    <scope>IDENTIFICATION</scope>
</reference>
<dbReference type="GO" id="GO:1904158">
    <property type="term" value="P:axonemal central apparatus assembly"/>
    <property type="evidence" value="ECO:0007669"/>
    <property type="project" value="TreeGrafter"/>
</dbReference>
<dbReference type="Ensembl" id="ENSCCET00000032857.1">
    <property type="protein sequence ID" value="ENSCCEP00000021605.1"/>
    <property type="gene ID" value="ENSCCEG00000019580.1"/>
</dbReference>
<dbReference type="InterPro" id="IPR013783">
    <property type="entry name" value="Ig-like_fold"/>
</dbReference>
<dbReference type="InterPro" id="IPR033305">
    <property type="entry name" value="Hydin-like"/>
</dbReference>
<feature type="domain" description="HYDIN/VesB/CFA65-like Ig-like" evidence="6">
    <location>
        <begin position="107"/>
        <end position="190"/>
    </location>
</feature>
<reference evidence="7" key="1">
    <citation type="submission" date="2025-08" db="UniProtKB">
        <authorList>
            <consortium name="Ensembl"/>
        </authorList>
    </citation>
    <scope>IDENTIFICATION</scope>
</reference>
<evidence type="ECO:0000313" key="7">
    <source>
        <dbReference type="Ensembl" id="ENSCCEP00000021605.1"/>
    </source>
</evidence>
<keyword evidence="4" id="KW-0969">Cilium</keyword>
<dbReference type="GO" id="GO:0003341">
    <property type="term" value="P:cilium movement"/>
    <property type="evidence" value="ECO:0007669"/>
    <property type="project" value="TreeGrafter"/>
</dbReference>
<dbReference type="PANTHER" id="PTHR23053:SF0">
    <property type="entry name" value="HYDROCEPHALUS-INDUCING PROTEIN HOMOLOG"/>
    <property type="match status" value="1"/>
</dbReference>
<dbReference type="NCBIfam" id="NF012200">
    <property type="entry name" value="choice_anch_D"/>
    <property type="match status" value="1"/>
</dbReference>
<dbReference type="InterPro" id="IPR053879">
    <property type="entry name" value="HYDIN_VesB_CFA65-like_Ig"/>
</dbReference>
<evidence type="ECO:0000256" key="2">
    <source>
        <dbReference type="ARBA" id="ARBA00004496"/>
    </source>
</evidence>
<keyword evidence="8" id="KW-1185">Reference proteome</keyword>
<comment type="subcellular location">
    <subcellularLocation>
        <location evidence="1">Cell projection</location>
        <location evidence="1">Cilium</location>
    </subcellularLocation>
    <subcellularLocation>
        <location evidence="2">Cytoplasm</location>
    </subcellularLocation>
</comment>